<evidence type="ECO:0000256" key="2">
    <source>
        <dbReference type="ARBA" id="ARBA00022844"/>
    </source>
</evidence>
<reference evidence="5" key="1">
    <citation type="journal article" date="2021" name="Proc. Natl. Acad. Sci. U.S.A.">
        <title>A Catalog of Tens of Thousands of Viruses from Human Metagenomes Reveals Hidden Associations with Chronic Diseases.</title>
        <authorList>
            <person name="Tisza M.J."/>
            <person name="Buck C.B."/>
        </authorList>
    </citation>
    <scope>NUCLEOTIDE SEQUENCE</scope>
    <source>
        <strain evidence="5">Ct2Pw37</strain>
    </source>
</reference>
<feature type="coiled-coil region" evidence="3">
    <location>
        <begin position="3"/>
        <end position="59"/>
    </location>
</feature>
<dbReference type="SUPFAM" id="SSF56563">
    <property type="entry name" value="Major capsid protein gp5"/>
    <property type="match status" value="1"/>
</dbReference>
<comment type="subcellular location">
    <subcellularLocation>
        <location evidence="1">Virion</location>
    </subcellularLocation>
</comment>
<keyword evidence="3" id="KW-0175">Coiled coil</keyword>
<dbReference type="InterPro" id="IPR054612">
    <property type="entry name" value="Phage_capsid-like_C"/>
</dbReference>
<sequence length="388" mass="43000">MNEKALKERRNELQDKMENILNLAKEEEREMNDEEIENFDKMEKEIKNIDETLARAERIAKIGRIEVTDKGLTEEERDIKNFAAYIRAQAGKIQNAETQLTKGDNGAVIPKTIVQKIIEKVEDICPIYQLSTKYPIGGTISIPKEDESSDAITVAYATEFTDLTSHSAKTGSIELTGFLYGALTKISKSLLKNSDFKLTEYVINKMSKKIAKFLEGELLNGTTSKVSGVVGSYDSTNMKVVLAKKSSITADELIDIQELVPDVYATDAIWVMNKATRKIIRKLKDGQGNYLLEKDSTARWNYKLMGNDVYCSDNLKPLGTASTPVVMFGDFSGLAVKESEQSEIQILNELYAAQHAIGVVAWGEIDAKVEDTQKIAVAVSGAADTEGK</sequence>
<name>A0A8S5PAY6_9CAUD</name>
<dbReference type="NCBIfam" id="TIGR01554">
    <property type="entry name" value="major_cap_HK97"/>
    <property type="match status" value="1"/>
</dbReference>
<dbReference type="GO" id="GO:0044423">
    <property type="term" value="C:virion component"/>
    <property type="evidence" value="ECO:0007669"/>
    <property type="project" value="UniProtKB-KW"/>
</dbReference>
<proteinExistence type="predicted"/>
<dbReference type="InterPro" id="IPR024455">
    <property type="entry name" value="Phage_capsid"/>
</dbReference>
<feature type="domain" description="Phage capsid-like C-terminal" evidence="4">
    <location>
        <begin position="106"/>
        <end position="378"/>
    </location>
</feature>
<organism evidence="5">
    <name type="scientific">Myoviridae sp. ct2Pw37</name>
    <dbReference type="NCBI Taxonomy" id="2825021"/>
    <lineage>
        <taxon>Viruses</taxon>
        <taxon>Duplodnaviria</taxon>
        <taxon>Heunggongvirae</taxon>
        <taxon>Uroviricota</taxon>
        <taxon>Caudoviricetes</taxon>
    </lineage>
</organism>
<dbReference type="Gene3D" id="3.30.2320.10">
    <property type="entry name" value="hypothetical protein PF0899 domain"/>
    <property type="match status" value="1"/>
</dbReference>
<dbReference type="Pfam" id="PF05065">
    <property type="entry name" value="Phage_capsid"/>
    <property type="match status" value="1"/>
</dbReference>
<evidence type="ECO:0000256" key="1">
    <source>
        <dbReference type="ARBA" id="ARBA00004328"/>
    </source>
</evidence>
<evidence type="ECO:0000259" key="4">
    <source>
        <dbReference type="Pfam" id="PF05065"/>
    </source>
</evidence>
<protein>
    <submittedName>
        <fullName evidence="5">Major capsid protein</fullName>
    </submittedName>
</protein>
<keyword evidence="2" id="KW-0946">Virion</keyword>
<evidence type="ECO:0000313" key="5">
    <source>
        <dbReference type="EMBL" id="DAE03773.1"/>
    </source>
</evidence>
<dbReference type="Gene3D" id="3.30.2400.10">
    <property type="entry name" value="Major capsid protein gp5"/>
    <property type="match status" value="1"/>
</dbReference>
<dbReference type="EMBL" id="BK015374">
    <property type="protein sequence ID" value="DAE03773.1"/>
    <property type="molecule type" value="Genomic_DNA"/>
</dbReference>
<accession>A0A8S5PAY6</accession>
<evidence type="ECO:0000256" key="3">
    <source>
        <dbReference type="SAM" id="Coils"/>
    </source>
</evidence>